<evidence type="ECO:0000313" key="3">
    <source>
        <dbReference type="EMBL" id="BCG25048.1"/>
    </source>
</evidence>
<evidence type="ECO:0000256" key="2">
    <source>
        <dbReference type="SAM" id="SignalP"/>
    </source>
</evidence>
<dbReference type="Proteomes" id="UP001054892">
    <property type="component" value="Unassembled WGS sequence"/>
</dbReference>
<dbReference type="KEGG" id="ptw:TUM18999_32390"/>
<organism evidence="3 5">
    <name type="scientific">Pseudomonas tohonis</name>
    <dbReference type="NCBI Taxonomy" id="2725477"/>
    <lineage>
        <taxon>Bacteria</taxon>
        <taxon>Pseudomonadati</taxon>
        <taxon>Pseudomonadota</taxon>
        <taxon>Gammaproteobacteria</taxon>
        <taxon>Pseudomonadales</taxon>
        <taxon>Pseudomonadaceae</taxon>
        <taxon>Pseudomonas</taxon>
    </lineage>
</organism>
<keyword evidence="6" id="KW-1185">Reference proteome</keyword>
<feature type="chain" id="PRO_5026990556" description="DNA repair protein" evidence="2">
    <location>
        <begin position="25"/>
        <end position="217"/>
    </location>
</feature>
<protein>
    <recommendedName>
        <fullName evidence="7">DNA repair protein</fullName>
    </recommendedName>
</protein>
<feature type="signal peptide" evidence="2">
    <location>
        <begin position="1"/>
        <end position="24"/>
    </location>
</feature>
<dbReference type="EMBL" id="BQKM01000023">
    <property type="protein sequence ID" value="GJN55994.1"/>
    <property type="molecule type" value="Genomic_DNA"/>
</dbReference>
<reference evidence="3 5" key="1">
    <citation type="submission" date="2020-05" db="EMBL/GenBank/DDBJ databases">
        <title>Characterization of novel class B3 metallo-beta-lactamase from novel Pseudomonas species.</title>
        <authorList>
            <person name="Yamada K."/>
            <person name="Aoki K."/>
            <person name="Ishii Y."/>
        </authorList>
    </citation>
    <scope>NUCLEOTIDE SEQUENCE [LARGE SCALE GENOMIC DNA]</scope>
    <source>
        <strain evidence="3 5">TUM18999</strain>
        <strain evidence="4 6">TUM20286</strain>
    </source>
</reference>
<proteinExistence type="predicted"/>
<evidence type="ECO:0008006" key="7">
    <source>
        <dbReference type="Google" id="ProtNLM"/>
    </source>
</evidence>
<evidence type="ECO:0000313" key="4">
    <source>
        <dbReference type="EMBL" id="GJN55994.1"/>
    </source>
</evidence>
<dbReference type="Gene3D" id="1.10.287.1490">
    <property type="match status" value="1"/>
</dbReference>
<feature type="coiled-coil region" evidence="1">
    <location>
        <begin position="31"/>
        <end position="93"/>
    </location>
</feature>
<name>A0A6J4E6H4_9PSED</name>
<sequence length="217" mass="23261">MNTRSHTPLKLGLALLLGASIANAASAEGMEERLRAQLRSTTQQLQALQSEQAQAAAARTAAEGQLAAAQAQIKQLTAELAKAKGQAEQLAGQQDSLRSAAQAQVAASTLQVGKFKQAYDELLGRARGIESARAQLATDLATRDEQVQQCTAKNQQMYQVAKDILEAYEKIDVSDVMKIRQPFAGSARVKFEELAQTYGDALYKTHFDAAMVPAAGQ</sequence>
<keyword evidence="2" id="KW-0732">Signal</keyword>
<evidence type="ECO:0000313" key="5">
    <source>
        <dbReference type="Proteomes" id="UP000509383"/>
    </source>
</evidence>
<gene>
    <name evidence="3" type="ORF">TUM18999_32390</name>
    <name evidence="4" type="ORF">TUM20286_57460</name>
</gene>
<dbReference type="EMBL" id="AP023189">
    <property type="protein sequence ID" value="BCG25048.1"/>
    <property type="molecule type" value="Genomic_DNA"/>
</dbReference>
<dbReference type="Proteomes" id="UP000509383">
    <property type="component" value="Chromosome"/>
</dbReference>
<accession>A0A6J4E6H4</accession>
<dbReference type="AlphaFoldDB" id="A0A6J4E6H4"/>
<keyword evidence="1" id="KW-0175">Coiled coil</keyword>
<evidence type="ECO:0000313" key="6">
    <source>
        <dbReference type="Proteomes" id="UP001054892"/>
    </source>
</evidence>
<dbReference type="RefSeq" id="WP_173179866.1">
    <property type="nucleotide sequence ID" value="NZ_AP023189.1"/>
</dbReference>
<evidence type="ECO:0000256" key="1">
    <source>
        <dbReference type="SAM" id="Coils"/>
    </source>
</evidence>